<comment type="caution">
    <text evidence="2">The sequence shown here is derived from an EMBL/GenBank/DDBJ whole genome shotgun (WGS) entry which is preliminary data.</text>
</comment>
<proteinExistence type="predicted"/>
<protein>
    <submittedName>
        <fullName evidence="2">Uncharacterized protein</fullName>
    </submittedName>
</protein>
<dbReference type="EMBL" id="JBBXMP010000262">
    <property type="protein sequence ID" value="KAL0058931.1"/>
    <property type="molecule type" value="Genomic_DNA"/>
</dbReference>
<sequence>MAPAPEEAEYLCLRLQGSAEKKWLRLRGFKGAHREALIAKRKATHAETLASYNRMRRDITSEIDKLRMRVCKYENHFARPENTPGNPQYRLSQVKAFDRMKKRSEEQLAAAEKDSEWVEEVVSRLEQPTGPETNTRPRRLPRPSPELLAVIQRKIEIVYPNQ</sequence>
<evidence type="ECO:0000256" key="1">
    <source>
        <dbReference type="SAM" id="MobiDB-lite"/>
    </source>
</evidence>
<reference evidence="2 3" key="1">
    <citation type="submission" date="2024-05" db="EMBL/GenBank/DDBJ databases">
        <title>A draft genome resource for the thread blight pathogen Marasmius tenuissimus strain MS-2.</title>
        <authorList>
            <person name="Yulfo-Soto G.E."/>
            <person name="Baruah I.K."/>
            <person name="Amoako-Attah I."/>
            <person name="Bukari Y."/>
            <person name="Meinhardt L.W."/>
            <person name="Bailey B.A."/>
            <person name="Cohen S.P."/>
        </authorList>
    </citation>
    <scope>NUCLEOTIDE SEQUENCE [LARGE SCALE GENOMIC DNA]</scope>
    <source>
        <strain evidence="2 3">MS-2</strain>
    </source>
</reference>
<gene>
    <name evidence="2" type="ORF">AAF712_014374</name>
</gene>
<dbReference type="Proteomes" id="UP001437256">
    <property type="component" value="Unassembled WGS sequence"/>
</dbReference>
<feature type="region of interest" description="Disordered" evidence="1">
    <location>
        <begin position="121"/>
        <end position="145"/>
    </location>
</feature>
<evidence type="ECO:0000313" key="2">
    <source>
        <dbReference type="EMBL" id="KAL0058931.1"/>
    </source>
</evidence>
<keyword evidence="3" id="KW-1185">Reference proteome</keyword>
<name>A0ABR2ZBI5_9AGAR</name>
<evidence type="ECO:0000313" key="3">
    <source>
        <dbReference type="Proteomes" id="UP001437256"/>
    </source>
</evidence>
<accession>A0ABR2ZBI5</accession>
<organism evidence="2 3">
    <name type="scientific">Marasmius tenuissimus</name>
    <dbReference type="NCBI Taxonomy" id="585030"/>
    <lineage>
        <taxon>Eukaryota</taxon>
        <taxon>Fungi</taxon>
        <taxon>Dikarya</taxon>
        <taxon>Basidiomycota</taxon>
        <taxon>Agaricomycotina</taxon>
        <taxon>Agaricomycetes</taxon>
        <taxon>Agaricomycetidae</taxon>
        <taxon>Agaricales</taxon>
        <taxon>Marasmiineae</taxon>
        <taxon>Marasmiaceae</taxon>
        <taxon>Marasmius</taxon>
    </lineage>
</organism>